<dbReference type="CDD" id="cd18186">
    <property type="entry name" value="BTB_POZ_ZBTB_KLHL-like"/>
    <property type="match status" value="1"/>
</dbReference>
<evidence type="ECO:0000313" key="2">
    <source>
        <dbReference type="EMBL" id="RAO65897.1"/>
    </source>
</evidence>
<dbReference type="OrthoDB" id="1022638at2759"/>
<dbReference type="EMBL" id="MIKG01000002">
    <property type="protein sequence ID" value="RAO65897.1"/>
    <property type="molecule type" value="Genomic_DNA"/>
</dbReference>
<dbReference type="Gene3D" id="3.30.710.10">
    <property type="entry name" value="Potassium Channel Kv1.1, Chain A"/>
    <property type="match status" value="1"/>
</dbReference>
<dbReference type="Proteomes" id="UP000249363">
    <property type="component" value="Unassembled WGS sequence"/>
</dbReference>
<dbReference type="InterPro" id="IPR011333">
    <property type="entry name" value="SKP1/BTB/POZ_sf"/>
</dbReference>
<organism evidence="2 3">
    <name type="scientific">Talaromyces amestolkiae</name>
    <dbReference type="NCBI Taxonomy" id="1196081"/>
    <lineage>
        <taxon>Eukaryota</taxon>
        <taxon>Fungi</taxon>
        <taxon>Dikarya</taxon>
        <taxon>Ascomycota</taxon>
        <taxon>Pezizomycotina</taxon>
        <taxon>Eurotiomycetes</taxon>
        <taxon>Eurotiomycetidae</taxon>
        <taxon>Eurotiales</taxon>
        <taxon>Trichocomaceae</taxon>
        <taxon>Talaromyces</taxon>
        <taxon>Talaromyces sect. Talaromyces</taxon>
    </lineage>
</organism>
<dbReference type="Pfam" id="PF00651">
    <property type="entry name" value="BTB"/>
    <property type="match status" value="1"/>
</dbReference>
<dbReference type="PANTHER" id="PTHR47843">
    <property type="entry name" value="BTB DOMAIN-CONTAINING PROTEIN-RELATED"/>
    <property type="match status" value="1"/>
</dbReference>
<proteinExistence type="predicted"/>
<dbReference type="PANTHER" id="PTHR47843:SF2">
    <property type="entry name" value="BTB DOMAIN-CONTAINING PROTEIN"/>
    <property type="match status" value="1"/>
</dbReference>
<dbReference type="STRING" id="1196081.A0A364KQR9"/>
<sequence>MSSLPIRVSKNDGEKLMGRTVDIAVGPQGEISSVHEKLIRKSSPFFDKALSGAWQESRERTVRLPEDEPEIFAIYVHWLYYGTVPVVCDETVEMKGVEYLNLAKAYTLGDKLMDVGFQDATIDAIVDASQVGLADGSLWYPGMQIVQYVYHNTKESASIRTMLVDMFLMAGTGTWLRETKDRSTVPQPFLFELAAELLDLRGGIRSTIEPSKYHIHGSNDALKEESTEKEGP</sequence>
<reference evidence="2 3" key="1">
    <citation type="journal article" date="2017" name="Biotechnol. Biofuels">
        <title>Differential beta-glucosidase expression as a function of carbon source availability in Talaromyces amestolkiae: a genomic and proteomic approach.</title>
        <authorList>
            <person name="de Eugenio L.I."/>
            <person name="Mendez-Liter J.A."/>
            <person name="Nieto-Dominguez M."/>
            <person name="Alonso L."/>
            <person name="Gil-Munoz J."/>
            <person name="Barriuso J."/>
            <person name="Prieto A."/>
            <person name="Martinez M.J."/>
        </authorList>
    </citation>
    <scope>NUCLEOTIDE SEQUENCE [LARGE SCALE GENOMIC DNA]</scope>
    <source>
        <strain evidence="2 3">CIB</strain>
    </source>
</reference>
<dbReference type="GeneID" id="63791126"/>
<evidence type="ECO:0000313" key="3">
    <source>
        <dbReference type="Proteomes" id="UP000249363"/>
    </source>
</evidence>
<gene>
    <name evidence="2" type="ORF">BHQ10_001909</name>
</gene>
<dbReference type="AlphaFoldDB" id="A0A364KQR9"/>
<dbReference type="InterPro" id="IPR000210">
    <property type="entry name" value="BTB/POZ_dom"/>
</dbReference>
<dbReference type="RefSeq" id="XP_040730414.1">
    <property type="nucleotide sequence ID" value="XM_040873996.1"/>
</dbReference>
<comment type="caution">
    <text evidence="2">The sequence shown here is derived from an EMBL/GenBank/DDBJ whole genome shotgun (WGS) entry which is preliminary data.</text>
</comment>
<protein>
    <recommendedName>
        <fullName evidence="1">BTB domain-containing protein</fullName>
    </recommendedName>
</protein>
<keyword evidence="3" id="KW-1185">Reference proteome</keyword>
<feature type="domain" description="BTB" evidence="1">
    <location>
        <begin position="21"/>
        <end position="88"/>
    </location>
</feature>
<dbReference type="PROSITE" id="PS50097">
    <property type="entry name" value="BTB"/>
    <property type="match status" value="1"/>
</dbReference>
<dbReference type="SUPFAM" id="SSF54695">
    <property type="entry name" value="POZ domain"/>
    <property type="match status" value="1"/>
</dbReference>
<evidence type="ECO:0000259" key="1">
    <source>
        <dbReference type="PROSITE" id="PS50097"/>
    </source>
</evidence>
<name>A0A364KQR9_TALAM</name>
<accession>A0A364KQR9</accession>